<dbReference type="GO" id="GO:0005886">
    <property type="term" value="C:plasma membrane"/>
    <property type="evidence" value="ECO:0007669"/>
    <property type="project" value="UniProtKB-SubCell"/>
</dbReference>
<dbReference type="RefSeq" id="WP_006664495.1">
    <property type="nucleotide sequence ID" value="NZ_AOIP01000015.1"/>
</dbReference>
<evidence type="ECO:0000256" key="1">
    <source>
        <dbReference type="SAM" id="Phobius"/>
    </source>
</evidence>
<name>M0BAN4_9EURY</name>
<dbReference type="Pfam" id="PF12679">
    <property type="entry name" value="ABC2_membrane_2"/>
    <property type="match status" value="1"/>
</dbReference>
<dbReference type="PANTHER" id="PTHR43471:SF1">
    <property type="entry name" value="ABC TRANSPORTER PERMEASE PROTEIN NOSY-RELATED"/>
    <property type="match status" value="1"/>
</dbReference>
<dbReference type="PATRIC" id="fig|1227491.4.peg.997"/>
<keyword evidence="1" id="KW-0812">Transmembrane</keyword>
<proteinExistence type="predicted"/>
<keyword evidence="3" id="KW-1185">Reference proteome</keyword>
<dbReference type="GO" id="GO:0140359">
    <property type="term" value="F:ABC-type transporter activity"/>
    <property type="evidence" value="ECO:0007669"/>
    <property type="project" value="InterPro"/>
</dbReference>
<dbReference type="OrthoDB" id="86287at2157"/>
<gene>
    <name evidence="2" type="ORF">C480_04886</name>
</gene>
<feature type="transmembrane region" description="Helical" evidence="1">
    <location>
        <begin position="168"/>
        <end position="186"/>
    </location>
</feature>
<keyword evidence="1" id="KW-1133">Transmembrane helix</keyword>
<protein>
    <submittedName>
        <fullName evidence="2">ABC transporter</fullName>
    </submittedName>
</protein>
<accession>M0BAN4</accession>
<dbReference type="AlphaFoldDB" id="M0BAN4"/>
<feature type="transmembrane region" description="Helical" evidence="1">
    <location>
        <begin position="101"/>
        <end position="125"/>
    </location>
</feature>
<feature type="transmembrane region" description="Helical" evidence="1">
    <location>
        <begin position="20"/>
        <end position="37"/>
    </location>
</feature>
<feature type="transmembrane region" description="Helical" evidence="1">
    <location>
        <begin position="137"/>
        <end position="161"/>
    </location>
</feature>
<dbReference type="EMBL" id="AOIP01000015">
    <property type="protein sequence ID" value="ELZ07363.1"/>
    <property type="molecule type" value="Genomic_DNA"/>
</dbReference>
<feature type="transmembrane region" description="Helical" evidence="1">
    <location>
        <begin position="49"/>
        <end position="74"/>
    </location>
</feature>
<evidence type="ECO:0000313" key="3">
    <source>
        <dbReference type="Proteomes" id="UP000011591"/>
    </source>
</evidence>
<dbReference type="Proteomes" id="UP000011591">
    <property type="component" value="Unassembled WGS sequence"/>
</dbReference>
<evidence type="ECO:0000313" key="2">
    <source>
        <dbReference type="EMBL" id="ELZ07363.1"/>
    </source>
</evidence>
<organism evidence="2 3">
    <name type="scientific">Natrialba aegyptia DSM 13077</name>
    <dbReference type="NCBI Taxonomy" id="1227491"/>
    <lineage>
        <taxon>Archaea</taxon>
        <taxon>Methanobacteriati</taxon>
        <taxon>Methanobacteriota</taxon>
        <taxon>Stenosarchaea group</taxon>
        <taxon>Halobacteria</taxon>
        <taxon>Halobacteriales</taxon>
        <taxon>Natrialbaceae</taxon>
        <taxon>Natrialba</taxon>
    </lineage>
</organism>
<keyword evidence="1" id="KW-0472">Membrane</keyword>
<reference evidence="2 3" key="1">
    <citation type="journal article" date="2014" name="PLoS Genet.">
        <title>Phylogenetically driven sequencing of extremely halophilic archaea reveals strategies for static and dynamic osmo-response.</title>
        <authorList>
            <person name="Becker E.A."/>
            <person name="Seitzer P.M."/>
            <person name="Tritt A."/>
            <person name="Larsen D."/>
            <person name="Krusor M."/>
            <person name="Yao A.I."/>
            <person name="Wu D."/>
            <person name="Madern D."/>
            <person name="Eisen J.A."/>
            <person name="Darling A.E."/>
            <person name="Facciotti M.T."/>
        </authorList>
    </citation>
    <scope>NUCLEOTIDE SEQUENCE [LARGE SCALE GENOMIC DNA]</scope>
    <source>
        <strain evidence="2 3">DSM 13077</strain>
    </source>
</reference>
<comment type="caution">
    <text evidence="2">The sequence shown here is derived from an EMBL/GenBank/DDBJ whole genome shotgun (WGS) entry which is preliminary data.</text>
</comment>
<sequence>MNAISVAKRDLLDVRRAKLIWVPVALYVLFMLLFYWGQSNSMNPSFYRIMLSLATIGGVLLIPLVALVAAYLSVAGERESGSVRYQLSLPVSRTDVVLGKLLSRVGVVSGALLASFAIGLVAAWTLVPEMSVEYGDYAVFVALTLLYALAYVSIAVAISAATASRSRAMGGAIGFFFVFNIIWNFLPIGPAYMARFVFEELGLNYADSHLEFIFSLSPTGAYLNALELAFPAEQFPGQVGSGFDVFYLQEWFMLVILVAWVVVPLGLGIWRFRRADLG</sequence>
<feature type="transmembrane region" description="Helical" evidence="1">
    <location>
        <begin position="251"/>
        <end position="270"/>
    </location>
</feature>
<dbReference type="PANTHER" id="PTHR43471">
    <property type="entry name" value="ABC TRANSPORTER PERMEASE"/>
    <property type="match status" value="1"/>
</dbReference>